<keyword evidence="5" id="KW-1185">Reference proteome</keyword>
<gene>
    <name evidence="4" type="ORF">NPE20_13425</name>
</gene>
<sequence>MAKRKLLLLPLFLFPLVVILSQCLSTKEAHESQDPRGEAYAGAKTCVSCHSDISNTYPHMAHSIASSPATTKTVHGSFLPGLNSFTYNDHTKVVMTKTDSGLYQTNYVNGQKVETARIDIAMGGVKGESYLYWKENELFQLPVSFDNIKNHWIMSPGYDSVMASFDRSINLRCMECHTSSAKTEPGKLPSFSGDAIGFQKNSIILSIDCERCHGGAKQHVDFQTANPTIKTAKYITKISALTREQKIDLCGTCHSGTQTQNSKSIFDFKPGDKLTDYKKHAPSAGPTDLAHLDVHGDQLDMLKTSKCYISSQMDCSTCHNTHKNERNDMVLFTQRCQTCHKAASHNLCKMTGKLDAKVLQAKCISCHMPALPSKAIINEKESVLIHTHHIAVYPDDITKITDYIKKK</sequence>
<evidence type="ECO:0000313" key="4">
    <source>
        <dbReference type="EMBL" id="MCQ6958970.1"/>
    </source>
</evidence>
<dbReference type="RefSeq" id="WP_256539167.1">
    <property type="nucleotide sequence ID" value="NZ_JANHOH010000002.1"/>
</dbReference>
<feature type="chain" id="PRO_5046900438" description="Cytochrome c-552/4 domain-containing protein" evidence="2">
    <location>
        <begin position="21"/>
        <end position="407"/>
    </location>
</feature>
<protein>
    <recommendedName>
        <fullName evidence="3">Cytochrome c-552/4 domain-containing protein</fullName>
    </recommendedName>
</protein>
<name>A0ABT1T3I0_9SPHI</name>
<dbReference type="Gene3D" id="1.10.1130.10">
    <property type="entry name" value="Flavocytochrome C3, Chain A"/>
    <property type="match status" value="1"/>
</dbReference>
<dbReference type="Pfam" id="PF13435">
    <property type="entry name" value="Cytochrome_C554"/>
    <property type="match status" value="1"/>
</dbReference>
<feature type="domain" description="Cytochrome c-552/4" evidence="3">
    <location>
        <begin position="164"/>
        <end position="214"/>
    </location>
</feature>
<accession>A0ABT1T3I0</accession>
<dbReference type="SUPFAM" id="SSF48695">
    <property type="entry name" value="Multiheme cytochromes"/>
    <property type="match status" value="1"/>
</dbReference>
<dbReference type="PANTHER" id="PTHR35038:SF8">
    <property type="entry name" value="C-TYPE POLYHEME CYTOCHROME OMCC"/>
    <property type="match status" value="1"/>
</dbReference>
<feature type="signal peptide" evidence="2">
    <location>
        <begin position="1"/>
        <end position="20"/>
    </location>
</feature>
<organism evidence="4 5">
    <name type="scientific">Mucilaginibacter aquariorum</name>
    <dbReference type="NCBI Taxonomy" id="2967225"/>
    <lineage>
        <taxon>Bacteria</taxon>
        <taxon>Pseudomonadati</taxon>
        <taxon>Bacteroidota</taxon>
        <taxon>Sphingobacteriia</taxon>
        <taxon>Sphingobacteriales</taxon>
        <taxon>Sphingobacteriaceae</taxon>
        <taxon>Mucilaginibacter</taxon>
    </lineage>
</organism>
<evidence type="ECO:0000313" key="5">
    <source>
        <dbReference type="Proteomes" id="UP001204376"/>
    </source>
</evidence>
<reference evidence="4 5" key="1">
    <citation type="submission" date="2022-07" db="EMBL/GenBank/DDBJ databases">
        <title>Mucilaginibacter sp. JC4.</title>
        <authorList>
            <person name="Le V."/>
            <person name="Ko S.-R."/>
            <person name="Ahn C.-Y."/>
            <person name="Oh H.-M."/>
        </authorList>
    </citation>
    <scope>NUCLEOTIDE SEQUENCE [LARGE SCALE GENOMIC DNA]</scope>
    <source>
        <strain evidence="4 5">JC4</strain>
    </source>
</reference>
<proteinExistence type="predicted"/>
<evidence type="ECO:0000256" key="2">
    <source>
        <dbReference type="SAM" id="SignalP"/>
    </source>
</evidence>
<dbReference type="EMBL" id="JANHOH010000002">
    <property type="protein sequence ID" value="MCQ6958970.1"/>
    <property type="molecule type" value="Genomic_DNA"/>
</dbReference>
<evidence type="ECO:0000259" key="3">
    <source>
        <dbReference type="Pfam" id="PF13435"/>
    </source>
</evidence>
<dbReference type="Proteomes" id="UP001204376">
    <property type="component" value="Unassembled WGS sequence"/>
</dbReference>
<comment type="caution">
    <text evidence="4">The sequence shown here is derived from an EMBL/GenBank/DDBJ whole genome shotgun (WGS) entry which is preliminary data.</text>
</comment>
<dbReference type="PANTHER" id="PTHR35038">
    <property type="entry name" value="DISSIMILATORY SULFITE REDUCTASE SIRA"/>
    <property type="match status" value="1"/>
</dbReference>
<dbReference type="InterPro" id="IPR023155">
    <property type="entry name" value="Cyt_c-552/4"/>
</dbReference>
<keyword evidence="1 2" id="KW-0732">Signal</keyword>
<dbReference type="InterPro" id="IPR051829">
    <property type="entry name" value="Multiheme_Cytochr_ET"/>
</dbReference>
<dbReference type="InterPro" id="IPR036280">
    <property type="entry name" value="Multihaem_cyt_sf"/>
</dbReference>
<evidence type="ECO:0000256" key="1">
    <source>
        <dbReference type="ARBA" id="ARBA00022729"/>
    </source>
</evidence>